<accession>A0A934QWA7</accession>
<reference evidence="3" key="1">
    <citation type="submission" date="2020-12" db="EMBL/GenBank/DDBJ databases">
        <title>Prauserella sp. ASG 168, a novel actinomycete isolated from cave rock.</title>
        <authorList>
            <person name="Suriyachadkun C."/>
        </authorList>
    </citation>
    <scope>NUCLEOTIDE SEQUENCE</scope>
    <source>
        <strain evidence="3">ASG 168</strain>
    </source>
</reference>
<feature type="chain" id="PRO_5037898124" description="Streptomyces killer toxin-like beta/gamma crystallin domain-containing protein" evidence="1">
    <location>
        <begin position="30"/>
        <end position="115"/>
    </location>
</feature>
<name>A0A934QWA7_9PSEU</name>
<keyword evidence="4" id="KW-1185">Reference proteome</keyword>
<sequence length="115" mass="12481">MRTRLKSVLAGIGAAVGLVLVAPAGAAHAIDEVPCRGDDLVQLDIRLNPDIGTNKCFANAGVKGVDVSSVYYVKAGKYKVTINYEQDGRYHSKTFNPRMGLGFGNPVRVYEVRIW</sequence>
<comment type="caution">
    <text evidence="3">The sequence shown here is derived from an EMBL/GenBank/DDBJ whole genome shotgun (WGS) entry which is preliminary data.</text>
</comment>
<dbReference type="InterPro" id="IPR015791">
    <property type="entry name" value="Antimic/Inh_G_crystallin-like"/>
</dbReference>
<keyword evidence="1" id="KW-0732">Signal</keyword>
<evidence type="ECO:0000256" key="1">
    <source>
        <dbReference type="SAM" id="SignalP"/>
    </source>
</evidence>
<dbReference type="EMBL" id="JAENJH010000022">
    <property type="protein sequence ID" value="MBK1789457.1"/>
    <property type="molecule type" value="Genomic_DNA"/>
</dbReference>
<proteinExistence type="predicted"/>
<feature type="signal peptide" evidence="1">
    <location>
        <begin position="1"/>
        <end position="29"/>
    </location>
</feature>
<organism evidence="3 4">
    <name type="scientific">Prauserella cavernicola</name>
    <dbReference type="NCBI Taxonomy" id="2800127"/>
    <lineage>
        <taxon>Bacteria</taxon>
        <taxon>Bacillati</taxon>
        <taxon>Actinomycetota</taxon>
        <taxon>Actinomycetes</taxon>
        <taxon>Pseudonocardiales</taxon>
        <taxon>Pseudonocardiaceae</taxon>
        <taxon>Prauserella</taxon>
    </lineage>
</organism>
<dbReference type="AlphaFoldDB" id="A0A934QWA7"/>
<dbReference type="RefSeq" id="WP_200326379.1">
    <property type="nucleotide sequence ID" value="NZ_JAENJH010000022.1"/>
</dbReference>
<dbReference type="Gene3D" id="2.60.20.30">
    <property type="match status" value="1"/>
</dbReference>
<dbReference type="Proteomes" id="UP000635245">
    <property type="component" value="Unassembled WGS sequence"/>
</dbReference>
<gene>
    <name evidence="3" type="ORF">JHE00_34445</name>
</gene>
<evidence type="ECO:0000313" key="3">
    <source>
        <dbReference type="EMBL" id="MBK1789457.1"/>
    </source>
</evidence>
<evidence type="ECO:0000313" key="4">
    <source>
        <dbReference type="Proteomes" id="UP000635245"/>
    </source>
</evidence>
<dbReference type="Pfam" id="PF09076">
    <property type="entry name" value="Crystall_2"/>
    <property type="match status" value="1"/>
</dbReference>
<protein>
    <recommendedName>
        <fullName evidence="2">Streptomyces killer toxin-like beta/gamma crystallin domain-containing protein</fullName>
    </recommendedName>
</protein>
<evidence type="ECO:0000259" key="2">
    <source>
        <dbReference type="Pfam" id="PF09076"/>
    </source>
</evidence>
<dbReference type="InterPro" id="IPR015161">
    <property type="entry name" value="Sklp_toxin_b/g_crystallin"/>
</dbReference>
<feature type="domain" description="Streptomyces killer toxin-like beta/gamma crystallin" evidence="2">
    <location>
        <begin position="45"/>
        <end position="113"/>
    </location>
</feature>